<dbReference type="EMBL" id="MK016493">
    <property type="protein sequence ID" value="AYQ99256.1"/>
    <property type="molecule type" value="Genomic_DNA"/>
</dbReference>
<name>A0A3G3LYR7_9CAUD</name>
<evidence type="ECO:0000259" key="2">
    <source>
        <dbReference type="Pfam" id="PF24243"/>
    </source>
</evidence>
<dbReference type="InterPro" id="IPR056923">
    <property type="entry name" value="Minor_tail_gp31_C"/>
</dbReference>
<sequence length="254" mass="27723">MAETNTTRLGLRQWSSDSDTVNRPEFNDSFKKIEQLVAIDKQGLSSARPAPGVIGTYYYATDTKILWRDTGTGWQQVGNRVDGFETRPTNVSGQAIAITGLSGQASDLVRLKSSNGDTLSSFDKSGSLKSGGVYVANNVDTKDASRLYDASLSVSPLMPSYPAQVTRALTGQTANLHEFRTSNGAIGTRINNAGHIVTQRAMKDNDTDTTNNNEFVTRGQLYRSLPQYTFRVMSLSQYNALLVKDSKTLYVIVG</sequence>
<accession>A0A3G3LYR7</accession>
<feature type="compositionally biased region" description="Polar residues" evidence="1">
    <location>
        <begin position="1"/>
        <end position="19"/>
    </location>
</feature>
<feature type="domain" description="Minor tail protein gp31 C-terminal" evidence="2">
    <location>
        <begin position="229"/>
        <end position="253"/>
    </location>
</feature>
<feature type="region of interest" description="Disordered" evidence="1">
    <location>
        <begin position="1"/>
        <end position="20"/>
    </location>
</feature>
<evidence type="ECO:0000313" key="4">
    <source>
        <dbReference type="Proteomes" id="UP000279277"/>
    </source>
</evidence>
<dbReference type="Proteomes" id="UP000279277">
    <property type="component" value="Segment"/>
</dbReference>
<proteinExistence type="predicted"/>
<organism evidence="3 4">
    <name type="scientific">Brevibacterium phage Cantare</name>
    <dbReference type="NCBI Taxonomy" id="2338395"/>
    <lineage>
        <taxon>Viruses</taxon>
        <taxon>Duplodnaviria</taxon>
        <taxon>Heunggongvirae</taxon>
        <taxon>Uroviricota</taxon>
        <taxon>Caudoviricetes</taxon>
        <taxon>Cantarevirus</taxon>
        <taxon>Cantarevirus cantare</taxon>
    </lineage>
</organism>
<protein>
    <recommendedName>
        <fullName evidence="2">Minor tail protein gp31 C-terminal domain-containing protein</fullName>
    </recommendedName>
</protein>
<evidence type="ECO:0000313" key="3">
    <source>
        <dbReference type="EMBL" id="AYQ99256.1"/>
    </source>
</evidence>
<reference evidence="3 4" key="1">
    <citation type="submission" date="2018-10" db="EMBL/GenBank/DDBJ databases">
        <authorList>
            <person name="Zack K."/>
            <person name="Garlena R.A."/>
            <person name="Russell D.A."/>
            <person name="Pope W.H."/>
            <person name="Jacobs-Sera D."/>
            <person name="Hatfull G.F."/>
        </authorList>
    </citation>
    <scope>NUCLEOTIDE SEQUENCE [LARGE SCALE GENOMIC DNA]</scope>
</reference>
<gene>
    <name evidence="3" type="primary">36</name>
    <name evidence="3" type="ORF">PBI_CANTARE_36</name>
</gene>
<dbReference type="KEGG" id="vg:77952972"/>
<keyword evidence="4" id="KW-1185">Reference proteome</keyword>
<evidence type="ECO:0000256" key="1">
    <source>
        <dbReference type="SAM" id="MobiDB-lite"/>
    </source>
</evidence>
<dbReference type="GeneID" id="77952972"/>
<dbReference type="Pfam" id="PF24243">
    <property type="entry name" value="Phage_tail_C"/>
    <property type="match status" value="1"/>
</dbReference>
<dbReference type="RefSeq" id="YP_010676611.1">
    <property type="nucleotide sequence ID" value="NC_071014.1"/>
</dbReference>